<dbReference type="EMBL" id="JAUFPN010000147">
    <property type="protein sequence ID" value="MDN3565489.1"/>
    <property type="molecule type" value="Genomic_DNA"/>
</dbReference>
<dbReference type="SMART" id="SM00345">
    <property type="entry name" value="HTH_GNTR"/>
    <property type="match status" value="1"/>
</dbReference>
<dbReference type="Gene3D" id="1.10.10.10">
    <property type="entry name" value="Winged helix-like DNA-binding domain superfamily/Winged helix DNA-binding domain"/>
    <property type="match status" value="1"/>
</dbReference>
<evidence type="ECO:0000259" key="4">
    <source>
        <dbReference type="PROSITE" id="PS50949"/>
    </source>
</evidence>
<gene>
    <name evidence="5" type="primary">phnF</name>
    <name evidence="5" type="ORF">QWZ14_14070</name>
</gene>
<dbReference type="InterPro" id="IPR036390">
    <property type="entry name" value="WH_DNA-bd_sf"/>
</dbReference>
<dbReference type="CDD" id="cd07377">
    <property type="entry name" value="WHTH_GntR"/>
    <property type="match status" value="1"/>
</dbReference>
<dbReference type="PROSITE" id="PS50949">
    <property type="entry name" value="HTH_GNTR"/>
    <property type="match status" value="1"/>
</dbReference>
<keyword evidence="2" id="KW-0238">DNA-binding</keyword>
<dbReference type="Pfam" id="PF07702">
    <property type="entry name" value="UTRA"/>
    <property type="match status" value="1"/>
</dbReference>
<sequence>MKPAGTASAALARGQGIALWRQIAAAMETDIGAGKLGPGARLPTEAELSARFAVNRHTVRRAMEELEGRGLVRIEQGRGSFVAEDVLDYPVGPRTRFSETIRRQNREPQGRMVRIEELPAEAGVAETLKLRRGRPVVLAERLGLVDGRPVVLGSHWFSAARFPGIAALLAEDPSVTRALALLGVPDYRRQVTRITARMPTPEEAALLEQSRTRPVLVTEAVNVDPEGQPVEVSFACYAAGRMQIVVES</sequence>
<dbReference type="Gene3D" id="3.40.1410.10">
    <property type="entry name" value="Chorismate lyase-like"/>
    <property type="match status" value="1"/>
</dbReference>
<protein>
    <submittedName>
        <fullName evidence="5">Phosphonate metabolism transcriptional regulator PhnF</fullName>
    </submittedName>
</protein>
<reference evidence="6" key="1">
    <citation type="journal article" date="2019" name="Int. J. Syst. Evol. Microbiol.">
        <title>The Global Catalogue of Microorganisms (GCM) 10K type strain sequencing project: providing services to taxonomists for standard genome sequencing and annotation.</title>
        <authorList>
            <consortium name="The Broad Institute Genomics Platform"/>
            <consortium name="The Broad Institute Genome Sequencing Center for Infectious Disease"/>
            <person name="Wu L."/>
            <person name="Ma J."/>
        </authorList>
    </citation>
    <scope>NUCLEOTIDE SEQUENCE [LARGE SCALE GENOMIC DNA]</scope>
    <source>
        <strain evidence="6">CECT 7131</strain>
    </source>
</reference>
<dbReference type="PANTHER" id="PTHR44846:SF1">
    <property type="entry name" value="MANNOSYL-D-GLYCERATE TRANSPORT_METABOLISM SYSTEM REPRESSOR MNGR-RELATED"/>
    <property type="match status" value="1"/>
</dbReference>
<name>A0ABT8A701_9PROT</name>
<keyword evidence="6" id="KW-1185">Reference proteome</keyword>
<evidence type="ECO:0000313" key="6">
    <source>
        <dbReference type="Proteomes" id="UP001529369"/>
    </source>
</evidence>
<keyword evidence="3" id="KW-0804">Transcription</keyword>
<feature type="domain" description="HTH gntR-type" evidence="4">
    <location>
        <begin position="17"/>
        <end position="85"/>
    </location>
</feature>
<dbReference type="InterPro" id="IPR000524">
    <property type="entry name" value="Tscrpt_reg_HTH_GntR"/>
</dbReference>
<evidence type="ECO:0000313" key="5">
    <source>
        <dbReference type="EMBL" id="MDN3565489.1"/>
    </source>
</evidence>
<dbReference type="PRINTS" id="PR00035">
    <property type="entry name" value="HTHGNTR"/>
</dbReference>
<evidence type="ECO:0000256" key="1">
    <source>
        <dbReference type="ARBA" id="ARBA00023015"/>
    </source>
</evidence>
<dbReference type="InterPro" id="IPR028978">
    <property type="entry name" value="Chorismate_lyase_/UTRA_dom_sf"/>
</dbReference>
<dbReference type="Pfam" id="PF00392">
    <property type="entry name" value="GntR"/>
    <property type="match status" value="1"/>
</dbReference>
<dbReference type="NCBIfam" id="TIGR02325">
    <property type="entry name" value="C_P_lyase_phnF"/>
    <property type="match status" value="1"/>
</dbReference>
<dbReference type="InterPro" id="IPR011663">
    <property type="entry name" value="UTRA"/>
</dbReference>
<dbReference type="InterPro" id="IPR050679">
    <property type="entry name" value="Bact_HTH_transcr_reg"/>
</dbReference>
<comment type="caution">
    <text evidence="5">The sequence shown here is derived from an EMBL/GenBank/DDBJ whole genome shotgun (WGS) entry which is preliminary data.</text>
</comment>
<dbReference type="InterPro" id="IPR012702">
    <property type="entry name" value="CP_lyase_PhnF"/>
</dbReference>
<dbReference type="SMART" id="SM00866">
    <property type="entry name" value="UTRA"/>
    <property type="match status" value="1"/>
</dbReference>
<accession>A0ABT8A701</accession>
<dbReference type="SUPFAM" id="SSF46785">
    <property type="entry name" value="Winged helix' DNA-binding domain"/>
    <property type="match status" value="1"/>
</dbReference>
<keyword evidence="1" id="KW-0805">Transcription regulation</keyword>
<dbReference type="PANTHER" id="PTHR44846">
    <property type="entry name" value="MANNOSYL-D-GLYCERATE TRANSPORT/METABOLISM SYSTEM REPRESSOR MNGR-RELATED"/>
    <property type="match status" value="1"/>
</dbReference>
<evidence type="ECO:0000256" key="2">
    <source>
        <dbReference type="ARBA" id="ARBA00023125"/>
    </source>
</evidence>
<dbReference type="Proteomes" id="UP001529369">
    <property type="component" value="Unassembled WGS sequence"/>
</dbReference>
<evidence type="ECO:0000256" key="3">
    <source>
        <dbReference type="ARBA" id="ARBA00023163"/>
    </source>
</evidence>
<dbReference type="SUPFAM" id="SSF64288">
    <property type="entry name" value="Chorismate lyase-like"/>
    <property type="match status" value="1"/>
</dbReference>
<organism evidence="5 6">
    <name type="scientific">Paeniroseomonas aquatica</name>
    <dbReference type="NCBI Taxonomy" id="373043"/>
    <lineage>
        <taxon>Bacteria</taxon>
        <taxon>Pseudomonadati</taxon>
        <taxon>Pseudomonadota</taxon>
        <taxon>Alphaproteobacteria</taxon>
        <taxon>Acetobacterales</taxon>
        <taxon>Acetobacteraceae</taxon>
        <taxon>Paeniroseomonas</taxon>
    </lineage>
</organism>
<dbReference type="RefSeq" id="WP_290317322.1">
    <property type="nucleotide sequence ID" value="NZ_JAUFPN010000147.1"/>
</dbReference>
<proteinExistence type="predicted"/>
<dbReference type="InterPro" id="IPR036388">
    <property type="entry name" value="WH-like_DNA-bd_sf"/>
</dbReference>